<gene>
    <name evidence="16" type="ORF">NP493_3359g00010</name>
</gene>
<sequence>MTVLVCITRLQPPHKVVRTLEADHLQRIIMKFQLRNTAADSLMAAHQTFVRLTNQKTRREIIFVAEVDSSNTYTFDLDVGSREKEFGYLSGQYTMELIVGDAVIQNPLSWIFVSSNHSTIFVMHTFRVADKRPSTFISNVFTVMVLLPLLLPFWWMKIGVNVSNFPLSLSAIGFHVGVAGKTHIFHSQQLMF</sequence>
<evidence type="ECO:0000313" key="16">
    <source>
        <dbReference type="EMBL" id="KAK2147862.1"/>
    </source>
</evidence>
<evidence type="ECO:0000256" key="10">
    <source>
        <dbReference type="ARBA" id="ARBA00023136"/>
    </source>
</evidence>
<feature type="transmembrane region" description="Helical" evidence="13">
    <location>
        <begin position="136"/>
        <end position="155"/>
    </location>
</feature>
<dbReference type="Proteomes" id="UP001209878">
    <property type="component" value="Unassembled WGS sequence"/>
</dbReference>
<keyword evidence="17" id="KW-1185">Reference proteome</keyword>
<evidence type="ECO:0000256" key="12">
    <source>
        <dbReference type="ARBA" id="ARBA00032139"/>
    </source>
</evidence>
<evidence type="ECO:0000256" key="13">
    <source>
        <dbReference type="SAM" id="Phobius"/>
    </source>
</evidence>
<evidence type="ECO:0000256" key="1">
    <source>
        <dbReference type="ARBA" id="ARBA00002791"/>
    </source>
</evidence>
<evidence type="ECO:0000256" key="2">
    <source>
        <dbReference type="ARBA" id="ARBA00004477"/>
    </source>
</evidence>
<keyword evidence="10 13" id="KW-0472">Membrane</keyword>
<comment type="pathway">
    <text evidence="3">Protein modification; protein glycosylation.</text>
</comment>
<name>A0AAD9MW24_RIDPI</name>
<protein>
    <recommendedName>
        <fullName evidence="5">Dolichyl-diphosphooligosaccharide--protein glycosyltransferase subunit 2</fullName>
    </recommendedName>
    <alternativeName>
        <fullName evidence="12">Ribophorin II</fullName>
    </alternativeName>
    <alternativeName>
        <fullName evidence="11">Ribophorin-2</fullName>
    </alternativeName>
</protein>
<organism evidence="16 17">
    <name type="scientific">Ridgeia piscesae</name>
    <name type="common">Tubeworm</name>
    <dbReference type="NCBI Taxonomy" id="27915"/>
    <lineage>
        <taxon>Eukaryota</taxon>
        <taxon>Metazoa</taxon>
        <taxon>Spiralia</taxon>
        <taxon>Lophotrochozoa</taxon>
        <taxon>Annelida</taxon>
        <taxon>Polychaeta</taxon>
        <taxon>Sedentaria</taxon>
        <taxon>Canalipalpata</taxon>
        <taxon>Sabellida</taxon>
        <taxon>Siboglinidae</taxon>
        <taxon>Ridgeia</taxon>
    </lineage>
</organism>
<evidence type="ECO:0000259" key="14">
    <source>
        <dbReference type="Pfam" id="PF23860"/>
    </source>
</evidence>
<evidence type="ECO:0000256" key="9">
    <source>
        <dbReference type="ARBA" id="ARBA00022989"/>
    </source>
</evidence>
<evidence type="ECO:0000256" key="3">
    <source>
        <dbReference type="ARBA" id="ARBA00004922"/>
    </source>
</evidence>
<keyword evidence="9 13" id="KW-1133">Transmembrane helix</keyword>
<dbReference type="GO" id="GO:0008250">
    <property type="term" value="C:oligosaccharyltransferase complex"/>
    <property type="evidence" value="ECO:0007669"/>
    <property type="project" value="InterPro"/>
</dbReference>
<dbReference type="InterPro" id="IPR008814">
    <property type="entry name" value="Swp1"/>
</dbReference>
<proteinExistence type="inferred from homology"/>
<keyword evidence="7" id="KW-0732">Signal</keyword>
<evidence type="ECO:0000256" key="8">
    <source>
        <dbReference type="ARBA" id="ARBA00022824"/>
    </source>
</evidence>
<dbReference type="PANTHER" id="PTHR12640:SF0">
    <property type="entry name" value="DOLICHYL-DIPHOSPHOOLIGOSACCHARIDE--PROTEIN GLYCOSYLTRANSFERASE SUBUNIT 2"/>
    <property type="match status" value="1"/>
</dbReference>
<evidence type="ECO:0000259" key="15">
    <source>
        <dbReference type="Pfam" id="PF25147"/>
    </source>
</evidence>
<dbReference type="EMBL" id="JAODUO010003347">
    <property type="protein sequence ID" value="KAK2147862.1"/>
    <property type="molecule type" value="Genomic_DNA"/>
</dbReference>
<dbReference type="InterPro" id="IPR056790">
    <property type="entry name" value="Ribophorin_II_C"/>
</dbReference>
<keyword evidence="6 13" id="KW-0812">Transmembrane</keyword>
<feature type="domain" description="Ribophorin II C-terminal" evidence="15">
    <location>
        <begin position="126"/>
        <end position="185"/>
    </location>
</feature>
<dbReference type="Pfam" id="PF25147">
    <property type="entry name" value="Ribophorin_II_C"/>
    <property type="match status" value="1"/>
</dbReference>
<evidence type="ECO:0000256" key="7">
    <source>
        <dbReference type="ARBA" id="ARBA00022729"/>
    </source>
</evidence>
<keyword evidence="8" id="KW-0256">Endoplasmic reticulum</keyword>
<evidence type="ECO:0000256" key="11">
    <source>
        <dbReference type="ARBA" id="ARBA00030078"/>
    </source>
</evidence>
<dbReference type="GO" id="GO:0006487">
    <property type="term" value="P:protein N-linked glycosylation"/>
    <property type="evidence" value="ECO:0007669"/>
    <property type="project" value="TreeGrafter"/>
</dbReference>
<evidence type="ECO:0000256" key="5">
    <source>
        <dbReference type="ARBA" id="ARBA00017612"/>
    </source>
</evidence>
<reference evidence="16" key="1">
    <citation type="journal article" date="2023" name="Mol. Biol. Evol.">
        <title>Third-Generation Sequencing Reveals the Adaptive Role of the Epigenome in Three Deep-Sea Polychaetes.</title>
        <authorList>
            <person name="Perez M."/>
            <person name="Aroh O."/>
            <person name="Sun Y."/>
            <person name="Lan Y."/>
            <person name="Juniper S.K."/>
            <person name="Young C.R."/>
            <person name="Angers B."/>
            <person name="Qian P.Y."/>
        </authorList>
    </citation>
    <scope>NUCLEOTIDE SEQUENCE</scope>
    <source>
        <strain evidence="16">R07B-5</strain>
    </source>
</reference>
<comment type="subcellular location">
    <subcellularLocation>
        <location evidence="2">Endoplasmic reticulum membrane</location>
        <topology evidence="2">Multi-pass membrane protein</topology>
    </subcellularLocation>
</comment>
<dbReference type="InterPro" id="IPR055374">
    <property type="entry name" value="Ribophorin_II_3rd"/>
</dbReference>
<evidence type="ECO:0000256" key="6">
    <source>
        <dbReference type="ARBA" id="ARBA00022692"/>
    </source>
</evidence>
<dbReference type="AlphaFoldDB" id="A0AAD9MW24"/>
<accession>A0AAD9MW24</accession>
<evidence type="ECO:0000313" key="17">
    <source>
        <dbReference type="Proteomes" id="UP001209878"/>
    </source>
</evidence>
<comment type="function">
    <text evidence="1">Subunit of the oligosaccharyl transferase (OST) complex that catalyzes the initial transfer of a defined glycan (Glc(3)Man(9)GlcNAc(2) in eukaryotes) from the lipid carrier dolichol-pyrophosphate to an asparagine residue within an Asn-X-Ser/Thr consensus motif in nascent polypeptide chains, the first step in protein N-glycosylation. N-glycosylation occurs cotranslationally and the complex associates with the Sec61 complex at the channel-forming translocon complex that mediates protein translocation across the endoplasmic reticulum (ER). All subunits are required for a maximal enzyme activity.</text>
</comment>
<evidence type="ECO:0000256" key="4">
    <source>
        <dbReference type="ARBA" id="ARBA00009038"/>
    </source>
</evidence>
<dbReference type="PANTHER" id="PTHR12640">
    <property type="entry name" value="RIBOPHORIN II"/>
    <property type="match status" value="1"/>
</dbReference>
<comment type="caution">
    <text evidence="16">The sequence shown here is derived from an EMBL/GenBank/DDBJ whole genome shotgun (WGS) entry which is preliminary data.</text>
</comment>
<dbReference type="Pfam" id="PF23860">
    <property type="entry name" value="Ribophorin_II_3rd"/>
    <property type="match status" value="1"/>
</dbReference>
<comment type="similarity">
    <text evidence="4">Belongs to the SWP1 family.</text>
</comment>
<feature type="domain" description="Ribophorin II third" evidence="14">
    <location>
        <begin position="9"/>
        <end position="113"/>
    </location>
</feature>